<dbReference type="EMBL" id="JADPKZ010000028">
    <property type="protein sequence ID" value="MBF8376802.1"/>
    <property type="molecule type" value="Genomic_DNA"/>
</dbReference>
<keyword evidence="3" id="KW-1185">Reference proteome</keyword>
<accession>A0ABS0F0K8</accession>
<proteinExistence type="predicted"/>
<gene>
    <name evidence="2" type="ORF">IW967_02805</name>
</gene>
<evidence type="ECO:0000256" key="1">
    <source>
        <dbReference type="SAM" id="SignalP"/>
    </source>
</evidence>
<name>A0ABS0F0K8_9BACL</name>
<dbReference type="SUPFAM" id="SSF52833">
    <property type="entry name" value="Thioredoxin-like"/>
    <property type="match status" value="1"/>
</dbReference>
<dbReference type="RefSeq" id="WP_195867051.1">
    <property type="nucleotide sequence ID" value="NZ_JADPKZ010000028.1"/>
</dbReference>
<sequence length="209" mass="22756">MNRGWTWTVVGCAAMFVTACGLMGGPHTPSHTSTHAQVVVSSDSSSARTTSDTWDGLSLAPASLVQTLETAQVDTASGEAVKLPLDRPVIVFAPWCEYCHRLEQMLSREGLLDQATWVAAGFEIYEYPITQNATTTRSLLTLAEAEQKVKASYAALHLPMPTHVLYAMPGTPLAEAVRGYPDVFVLHDGRWYLQPGYVDAPGFWKTILA</sequence>
<comment type="caution">
    <text evidence="2">The sequence shown here is derived from an EMBL/GenBank/DDBJ whole genome shotgun (WGS) entry which is preliminary data.</text>
</comment>
<feature type="chain" id="PRO_5045362095" description="Thioredoxin domain-containing protein" evidence="1">
    <location>
        <begin position="20"/>
        <end position="209"/>
    </location>
</feature>
<dbReference type="Proteomes" id="UP000642910">
    <property type="component" value="Unassembled WGS sequence"/>
</dbReference>
<dbReference type="PROSITE" id="PS51257">
    <property type="entry name" value="PROKAR_LIPOPROTEIN"/>
    <property type="match status" value="1"/>
</dbReference>
<feature type="signal peptide" evidence="1">
    <location>
        <begin position="1"/>
        <end position="19"/>
    </location>
</feature>
<reference evidence="2 3" key="1">
    <citation type="submission" date="2020-11" db="EMBL/GenBank/DDBJ databases">
        <title>Genomic insight of Alicyclobacillus mali FL 18 reveals a new arsenic-resistant strain, with potential in environmental biotechnology.</title>
        <authorList>
            <person name="Fiorentino G."/>
            <person name="Gallo G."/>
            <person name="Aulitto M."/>
        </authorList>
    </citation>
    <scope>NUCLEOTIDE SEQUENCE [LARGE SCALE GENOMIC DNA]</scope>
    <source>
        <strain evidence="2 3">FL 18</strain>
    </source>
</reference>
<evidence type="ECO:0000313" key="2">
    <source>
        <dbReference type="EMBL" id="MBF8376802.1"/>
    </source>
</evidence>
<evidence type="ECO:0000313" key="3">
    <source>
        <dbReference type="Proteomes" id="UP000642910"/>
    </source>
</evidence>
<dbReference type="InterPro" id="IPR036249">
    <property type="entry name" value="Thioredoxin-like_sf"/>
</dbReference>
<evidence type="ECO:0008006" key="4">
    <source>
        <dbReference type="Google" id="ProtNLM"/>
    </source>
</evidence>
<protein>
    <recommendedName>
        <fullName evidence="4">Thioredoxin domain-containing protein</fullName>
    </recommendedName>
</protein>
<keyword evidence="1" id="KW-0732">Signal</keyword>
<organism evidence="2 3">
    <name type="scientific">Alicyclobacillus mali</name>
    <name type="common">ex Roth et al. 2021</name>
    <dbReference type="NCBI Taxonomy" id="1123961"/>
    <lineage>
        <taxon>Bacteria</taxon>
        <taxon>Bacillati</taxon>
        <taxon>Bacillota</taxon>
        <taxon>Bacilli</taxon>
        <taxon>Bacillales</taxon>
        <taxon>Alicyclobacillaceae</taxon>
        <taxon>Alicyclobacillus</taxon>
    </lineage>
</organism>